<reference evidence="2 3" key="1">
    <citation type="submission" date="2015-03" db="EMBL/GenBank/DDBJ databases">
        <authorList>
            <person name="Krishnan R."/>
            <person name="Midha S."/>
            <person name="Patil P.B."/>
            <person name="Rameshkumar N."/>
        </authorList>
    </citation>
    <scope>NUCLEOTIDE SEQUENCE [LARGE SCALE GENOMIC DNA]</scope>
    <source>
        <strain evidence="2 3">L1E11</strain>
    </source>
</reference>
<proteinExistence type="predicted"/>
<dbReference type="Pfam" id="PF22016">
    <property type="entry name" value="DUF6933"/>
    <property type="match status" value="1"/>
</dbReference>
<protein>
    <recommendedName>
        <fullName evidence="1">DUF6933 domain-containing protein</fullName>
    </recommendedName>
</protein>
<organism evidence="2 3">
    <name type="scientific">Pokkaliibacter plantistimulans</name>
    <dbReference type="NCBI Taxonomy" id="1635171"/>
    <lineage>
        <taxon>Bacteria</taxon>
        <taxon>Pseudomonadati</taxon>
        <taxon>Pseudomonadota</taxon>
        <taxon>Gammaproteobacteria</taxon>
        <taxon>Oceanospirillales</taxon>
        <taxon>Balneatrichaceae</taxon>
        <taxon>Pokkaliibacter</taxon>
    </lineage>
</organism>
<comment type="caution">
    <text evidence="2">The sequence shown here is derived from an EMBL/GenBank/DDBJ whole genome shotgun (WGS) entry which is preliminary data.</text>
</comment>
<evidence type="ECO:0000259" key="1">
    <source>
        <dbReference type="Pfam" id="PF22016"/>
    </source>
</evidence>
<dbReference type="Proteomes" id="UP000248090">
    <property type="component" value="Unassembled WGS sequence"/>
</dbReference>
<sequence length="206" mass="23859">MAMLQFHLSKMLAKQMQSLLVPAPDIRPEGMQWYAQGVSLLGEQCILAIEAHSRYLMVFCNLPMAELENFPLLFRERLWREVIAVCLLEDKQAQETLGKLVDQVSEQQVYQQGYDASINVHLQQAMRSLESEAQQLGRLPQTPEEEFNFGLRSNSHPTRYKGQHQPFQPVRIFADGWLGMLEYHQYQQQVHQESGAPDNVVPLRRH</sequence>
<evidence type="ECO:0000313" key="2">
    <source>
        <dbReference type="EMBL" id="PXF30911.1"/>
    </source>
</evidence>
<accession>A0ABX5LW69</accession>
<gene>
    <name evidence="2" type="ORF">WH50_12640</name>
</gene>
<dbReference type="EMBL" id="LAPT01000057">
    <property type="protein sequence ID" value="PXF30911.1"/>
    <property type="molecule type" value="Genomic_DNA"/>
</dbReference>
<evidence type="ECO:0000313" key="3">
    <source>
        <dbReference type="Proteomes" id="UP000248090"/>
    </source>
</evidence>
<feature type="domain" description="DUF6933" evidence="1">
    <location>
        <begin position="5"/>
        <end position="158"/>
    </location>
</feature>
<dbReference type="InterPro" id="IPR053864">
    <property type="entry name" value="DUF6933"/>
</dbReference>
<name>A0ABX5LW69_9GAMM</name>
<keyword evidence="3" id="KW-1185">Reference proteome</keyword>